<comment type="caution">
    <text evidence="2">The sequence shown here is derived from an EMBL/GenBank/DDBJ whole genome shotgun (WGS) entry which is preliminary data.</text>
</comment>
<organism evidence="2 3">
    <name type="scientific">Candidatus Uhrbacteria bacterium CG10_big_fil_rev_8_21_14_0_10_50_16</name>
    <dbReference type="NCBI Taxonomy" id="1975039"/>
    <lineage>
        <taxon>Bacteria</taxon>
        <taxon>Candidatus Uhriibacteriota</taxon>
    </lineage>
</organism>
<dbReference type="Proteomes" id="UP000230084">
    <property type="component" value="Unassembled WGS sequence"/>
</dbReference>
<reference evidence="2 3" key="1">
    <citation type="submission" date="2017-09" db="EMBL/GenBank/DDBJ databases">
        <title>Depth-based differentiation of microbial function through sediment-hosted aquifers and enrichment of novel symbionts in the deep terrestrial subsurface.</title>
        <authorList>
            <person name="Probst A.J."/>
            <person name="Ladd B."/>
            <person name="Jarett J.K."/>
            <person name="Geller-Mcgrath D.E."/>
            <person name="Sieber C.M."/>
            <person name="Emerson J.B."/>
            <person name="Anantharaman K."/>
            <person name="Thomas B.C."/>
            <person name="Malmstrom R."/>
            <person name="Stieglmeier M."/>
            <person name="Klingl A."/>
            <person name="Woyke T."/>
            <person name="Ryan C.M."/>
            <person name="Banfield J.F."/>
        </authorList>
    </citation>
    <scope>NUCLEOTIDE SEQUENCE [LARGE SCALE GENOMIC DNA]</scope>
    <source>
        <strain evidence="2">CG10_big_fil_rev_8_21_14_0_10_50_16</strain>
    </source>
</reference>
<dbReference type="EMBL" id="PCYM01000002">
    <property type="protein sequence ID" value="PIR47696.1"/>
    <property type="molecule type" value="Genomic_DNA"/>
</dbReference>
<name>A0A2H0RMN4_9BACT</name>
<protein>
    <submittedName>
        <fullName evidence="2">Uncharacterized protein</fullName>
    </submittedName>
</protein>
<dbReference type="AlphaFoldDB" id="A0A2H0RMN4"/>
<sequence length="425" mass="44743">MEEAMNRLLILFVCFNILAGCQEPPTVVVNVPAPVVNVTVPPPEVIVVSDDDDSATDDDDSAEPPTPELVPSTFTMFVTPSIGQQPVQVIEGPAGVIMGSIAFTFEGGYQEMYSFPLSIFHRAAYNNVEEPFLNELGGVTGCTLGLPNGNNMELTADGGPGWWVTLPEPFVHNGPESTTVRFDLDCNIDAPTDGDADAYALGVNATAVVAVVDADDNLVDGSLSNNGQWLYPNSPEPSGLYPSFYAVVDSPMEPMAPTLTVSPADWWLAGLQIPQSNLTPLRFNVTAEGDDWQVYGADLNVYVTDIFYSSWSRCGGPLGQPDGIRIRNADDPSTTLGNFSPAPTSAGTCADNPGSMIGSANNGTMNTIVPMGTTVTFEVLVDASWAAPSASELLQVGLAGMTASNLSGAPAVIQGIPLNGAIIWF</sequence>
<evidence type="ECO:0000313" key="2">
    <source>
        <dbReference type="EMBL" id="PIR47696.1"/>
    </source>
</evidence>
<proteinExistence type="predicted"/>
<dbReference type="PROSITE" id="PS51257">
    <property type="entry name" value="PROKAR_LIPOPROTEIN"/>
    <property type="match status" value="1"/>
</dbReference>
<accession>A0A2H0RMN4</accession>
<feature type="compositionally biased region" description="Acidic residues" evidence="1">
    <location>
        <begin position="49"/>
        <end position="62"/>
    </location>
</feature>
<gene>
    <name evidence="2" type="ORF">COV06_01725</name>
</gene>
<evidence type="ECO:0000256" key="1">
    <source>
        <dbReference type="SAM" id="MobiDB-lite"/>
    </source>
</evidence>
<feature type="region of interest" description="Disordered" evidence="1">
    <location>
        <begin position="48"/>
        <end position="67"/>
    </location>
</feature>
<evidence type="ECO:0000313" key="3">
    <source>
        <dbReference type="Proteomes" id="UP000230084"/>
    </source>
</evidence>